<evidence type="ECO:0000256" key="3">
    <source>
        <dbReference type="ARBA" id="ARBA00022475"/>
    </source>
</evidence>
<dbReference type="EC" id="2.7.11.1" evidence="2"/>
<dbReference type="PROSITE" id="PS50011">
    <property type="entry name" value="PROTEIN_KINASE_DOM"/>
    <property type="match status" value="1"/>
</dbReference>
<dbReference type="GO" id="GO:0005886">
    <property type="term" value="C:plasma membrane"/>
    <property type="evidence" value="ECO:0007669"/>
    <property type="project" value="UniProtKB-SubCell"/>
</dbReference>
<evidence type="ECO:0000256" key="7">
    <source>
        <dbReference type="ARBA" id="ARBA00022840"/>
    </source>
</evidence>
<dbReference type="PANTHER" id="PTHR45621">
    <property type="entry name" value="OS01G0588500 PROTEIN-RELATED"/>
    <property type="match status" value="1"/>
</dbReference>
<evidence type="ECO:0000256" key="2">
    <source>
        <dbReference type="ARBA" id="ARBA00012513"/>
    </source>
</evidence>
<evidence type="ECO:0000256" key="4">
    <source>
        <dbReference type="ARBA" id="ARBA00022679"/>
    </source>
</evidence>
<dbReference type="EMBL" id="JANJYJ010000003">
    <property type="protein sequence ID" value="KAK3224481.1"/>
    <property type="molecule type" value="Genomic_DNA"/>
</dbReference>
<dbReference type="InterPro" id="IPR017441">
    <property type="entry name" value="Protein_kinase_ATP_BS"/>
</dbReference>
<comment type="subcellular location">
    <subcellularLocation>
        <location evidence="1">Cell membrane</location>
    </subcellularLocation>
</comment>
<evidence type="ECO:0000256" key="5">
    <source>
        <dbReference type="ARBA" id="ARBA00022741"/>
    </source>
</evidence>
<dbReference type="Proteomes" id="UP001281410">
    <property type="component" value="Unassembled WGS sequence"/>
</dbReference>
<feature type="binding site" evidence="8">
    <location>
        <position position="114"/>
    </location>
    <ligand>
        <name>ATP</name>
        <dbReference type="ChEBI" id="CHEBI:30616"/>
    </ligand>
</feature>
<keyword evidence="3" id="KW-1003">Cell membrane</keyword>
<evidence type="ECO:0000256" key="1">
    <source>
        <dbReference type="ARBA" id="ARBA00004236"/>
    </source>
</evidence>
<proteinExistence type="predicted"/>
<dbReference type="InterPro" id="IPR000719">
    <property type="entry name" value="Prot_kinase_dom"/>
</dbReference>
<dbReference type="FunFam" id="3.30.200.20:FF:000228">
    <property type="entry name" value="Serine/threonine-protein kinase BIK1"/>
    <property type="match status" value="1"/>
</dbReference>
<dbReference type="GO" id="GO:0004674">
    <property type="term" value="F:protein serine/threonine kinase activity"/>
    <property type="evidence" value="ECO:0007669"/>
    <property type="project" value="UniProtKB-EC"/>
</dbReference>
<keyword evidence="5 8" id="KW-0547">Nucleotide-binding</keyword>
<organism evidence="10 11">
    <name type="scientific">Dipteronia sinensis</name>
    <dbReference type="NCBI Taxonomy" id="43782"/>
    <lineage>
        <taxon>Eukaryota</taxon>
        <taxon>Viridiplantae</taxon>
        <taxon>Streptophyta</taxon>
        <taxon>Embryophyta</taxon>
        <taxon>Tracheophyta</taxon>
        <taxon>Spermatophyta</taxon>
        <taxon>Magnoliopsida</taxon>
        <taxon>eudicotyledons</taxon>
        <taxon>Gunneridae</taxon>
        <taxon>Pentapetalae</taxon>
        <taxon>rosids</taxon>
        <taxon>malvids</taxon>
        <taxon>Sapindales</taxon>
        <taxon>Sapindaceae</taxon>
        <taxon>Hippocastanoideae</taxon>
        <taxon>Acereae</taxon>
        <taxon>Dipteronia</taxon>
    </lineage>
</organism>
<evidence type="ECO:0000256" key="8">
    <source>
        <dbReference type="PROSITE-ProRule" id="PRU10141"/>
    </source>
</evidence>
<feature type="domain" description="Protein kinase" evidence="9">
    <location>
        <begin position="75"/>
        <end position="182"/>
    </location>
</feature>
<dbReference type="Pfam" id="PF07714">
    <property type="entry name" value="PK_Tyr_Ser-Thr"/>
    <property type="match status" value="1"/>
</dbReference>
<dbReference type="PROSITE" id="PS00107">
    <property type="entry name" value="PROTEIN_KINASE_ATP"/>
    <property type="match status" value="1"/>
</dbReference>
<evidence type="ECO:0000313" key="10">
    <source>
        <dbReference type="EMBL" id="KAK3224481.1"/>
    </source>
</evidence>
<keyword evidence="11" id="KW-1185">Reference proteome</keyword>
<name>A0AAE0EDN9_9ROSI</name>
<dbReference type="InterPro" id="IPR011009">
    <property type="entry name" value="Kinase-like_dom_sf"/>
</dbReference>
<reference evidence="10" key="1">
    <citation type="journal article" date="2023" name="Plant J.">
        <title>Genome sequences and population genomics provide insights into the demographic history, inbreeding, and mutation load of two 'living fossil' tree species of Dipteronia.</title>
        <authorList>
            <person name="Feng Y."/>
            <person name="Comes H.P."/>
            <person name="Chen J."/>
            <person name="Zhu S."/>
            <person name="Lu R."/>
            <person name="Zhang X."/>
            <person name="Li P."/>
            <person name="Qiu J."/>
            <person name="Olsen K.M."/>
            <person name="Qiu Y."/>
        </authorList>
    </citation>
    <scope>NUCLEOTIDE SEQUENCE</scope>
    <source>
        <strain evidence="10">NBL</strain>
    </source>
</reference>
<evidence type="ECO:0000256" key="6">
    <source>
        <dbReference type="ARBA" id="ARBA00022777"/>
    </source>
</evidence>
<dbReference type="Gene3D" id="3.30.200.20">
    <property type="entry name" value="Phosphorylase Kinase, domain 1"/>
    <property type="match status" value="1"/>
</dbReference>
<dbReference type="InterPro" id="IPR050823">
    <property type="entry name" value="Plant_Ser_Thr_Prot_Kinase"/>
</dbReference>
<evidence type="ECO:0000313" key="11">
    <source>
        <dbReference type="Proteomes" id="UP001281410"/>
    </source>
</evidence>
<keyword evidence="6" id="KW-0418">Kinase</keyword>
<keyword evidence="3" id="KW-0472">Membrane</keyword>
<evidence type="ECO:0000259" key="9">
    <source>
        <dbReference type="PROSITE" id="PS50011"/>
    </source>
</evidence>
<dbReference type="AlphaFoldDB" id="A0AAE0EDN9"/>
<protein>
    <recommendedName>
        <fullName evidence="2">non-specific serine/threonine protein kinase</fullName>
        <ecNumber evidence="2">2.7.11.1</ecNumber>
    </recommendedName>
</protein>
<dbReference type="InterPro" id="IPR001245">
    <property type="entry name" value="Ser-Thr/Tyr_kinase_cat_dom"/>
</dbReference>
<comment type="caution">
    <text evidence="10">The sequence shown here is derived from an EMBL/GenBank/DDBJ whole genome shotgun (WGS) entry which is preliminary data.</text>
</comment>
<dbReference type="GO" id="GO:0005524">
    <property type="term" value="F:ATP binding"/>
    <property type="evidence" value="ECO:0007669"/>
    <property type="project" value="UniProtKB-UniRule"/>
</dbReference>
<gene>
    <name evidence="10" type="ORF">Dsin_011506</name>
</gene>
<dbReference type="SUPFAM" id="SSF56112">
    <property type="entry name" value="Protein kinase-like (PK-like)"/>
    <property type="match status" value="1"/>
</dbReference>
<keyword evidence="4" id="KW-0808">Transferase</keyword>
<sequence length="182" mass="20641">MGSHCRSFFTEPNPRSSNIKEHLGTCNLEFPASCSSAGKSQFSDVKEKNPMEQMWRTPSLKEFSFQDLKIATKDFSPDSLLGEGGFGRIYKGWVDEKTLAPSSKMGIGMAVAIKVLHLGTNLQGFQQWQSEVNFLGRHYHPNIISLFGYCWEDGKLVLVYEFMQRGSLENHLFRRHALKSLS</sequence>
<accession>A0AAE0EDN9</accession>
<keyword evidence="7 8" id="KW-0067">ATP-binding</keyword>